<dbReference type="STRING" id="1210063.GCA_001612665_00092"/>
<keyword evidence="2" id="KW-0560">Oxidoreductase</keyword>
<dbReference type="GO" id="GO:0016614">
    <property type="term" value="F:oxidoreductase activity, acting on CH-OH group of donors"/>
    <property type="evidence" value="ECO:0007669"/>
    <property type="project" value="UniProtKB-ARBA"/>
</dbReference>
<dbReference type="InterPro" id="IPR020904">
    <property type="entry name" value="Sc_DH/Rdtase_CS"/>
</dbReference>
<proteinExistence type="inferred from homology"/>
<dbReference type="AlphaFoldDB" id="A0A4R1FYR1"/>
<dbReference type="OrthoDB" id="9803333at2"/>
<dbReference type="Proteomes" id="UP000294856">
    <property type="component" value="Unassembled WGS sequence"/>
</dbReference>
<accession>A0A4R1FYR1</accession>
<gene>
    <name evidence="3" type="ORF">DFR71_2430</name>
</gene>
<evidence type="ECO:0000256" key="2">
    <source>
        <dbReference type="ARBA" id="ARBA00023002"/>
    </source>
</evidence>
<evidence type="ECO:0000313" key="3">
    <source>
        <dbReference type="EMBL" id="TCJ96401.1"/>
    </source>
</evidence>
<dbReference type="Pfam" id="PF13561">
    <property type="entry name" value="adh_short_C2"/>
    <property type="match status" value="1"/>
</dbReference>
<dbReference type="InterPro" id="IPR002347">
    <property type="entry name" value="SDR_fam"/>
</dbReference>
<dbReference type="PROSITE" id="PS00061">
    <property type="entry name" value="ADH_SHORT"/>
    <property type="match status" value="1"/>
</dbReference>
<dbReference type="PANTHER" id="PTHR48107:SF7">
    <property type="entry name" value="RE15974P"/>
    <property type="match status" value="1"/>
</dbReference>
<dbReference type="EMBL" id="SMFR01000002">
    <property type="protein sequence ID" value="TCJ96401.1"/>
    <property type="molecule type" value="Genomic_DNA"/>
</dbReference>
<name>A0A4R1FYR1_9NOCA</name>
<keyword evidence="4" id="KW-1185">Reference proteome</keyword>
<dbReference type="Gene3D" id="3.40.50.720">
    <property type="entry name" value="NAD(P)-binding Rossmann-like Domain"/>
    <property type="match status" value="1"/>
</dbReference>
<dbReference type="CDD" id="cd05233">
    <property type="entry name" value="SDR_c"/>
    <property type="match status" value="1"/>
</dbReference>
<sequence>MTENCPVPHTEPTAVELQRDPLPLRGRVAVITGVSRRKGIGYAIARRLAASGASLFLHHHAPHDSEQPWGADPDGPQALFETLADNTPVHHLGLDLAGADAPARLITTATAVYGHLDILVCNHARSGGDGPLGTLDAALLDAHWAVNTRSVLLLTQAFAAQHDGRPGGRVVLMTSGQDLGPMRDEIAYATAKGALASITPTLADHLADQAITLNTVNPGPVDTGYASPELHEAVRRRFPAQRWGTPDDPARLIGWLATDEASWITGQVINTEGGFRRQN</sequence>
<reference evidence="3 4" key="1">
    <citation type="submission" date="2019-03" db="EMBL/GenBank/DDBJ databases">
        <title>Genomic Encyclopedia of Type Strains, Phase IV (KMG-IV): sequencing the most valuable type-strain genomes for metagenomic binning, comparative biology and taxonomic classification.</title>
        <authorList>
            <person name="Goeker M."/>
        </authorList>
    </citation>
    <scope>NUCLEOTIDE SEQUENCE [LARGE SCALE GENOMIC DNA]</scope>
    <source>
        <strain evidence="3 4">DSM 44684</strain>
    </source>
</reference>
<dbReference type="PANTHER" id="PTHR48107">
    <property type="entry name" value="NADPH-DEPENDENT ALDEHYDE REDUCTASE-LIKE PROTEIN, CHLOROPLASTIC-RELATED"/>
    <property type="match status" value="1"/>
</dbReference>
<dbReference type="InterPro" id="IPR036291">
    <property type="entry name" value="NAD(P)-bd_dom_sf"/>
</dbReference>
<dbReference type="PRINTS" id="PR00081">
    <property type="entry name" value="GDHRDH"/>
</dbReference>
<comment type="caution">
    <text evidence="3">The sequence shown here is derived from an EMBL/GenBank/DDBJ whole genome shotgun (WGS) entry which is preliminary data.</text>
</comment>
<evidence type="ECO:0000313" key="4">
    <source>
        <dbReference type="Proteomes" id="UP000294856"/>
    </source>
</evidence>
<protein>
    <submittedName>
        <fullName evidence="3">3-oxoacyl-[acyl-carrier protein] reductase</fullName>
    </submittedName>
</protein>
<dbReference type="SUPFAM" id="SSF51735">
    <property type="entry name" value="NAD(P)-binding Rossmann-fold domains"/>
    <property type="match status" value="1"/>
</dbReference>
<comment type="similarity">
    <text evidence="1">Belongs to the short-chain dehydrogenases/reductases (SDR) family.</text>
</comment>
<dbReference type="NCBIfam" id="NF009389">
    <property type="entry name" value="PRK12748.1"/>
    <property type="match status" value="1"/>
</dbReference>
<evidence type="ECO:0000256" key="1">
    <source>
        <dbReference type="ARBA" id="ARBA00006484"/>
    </source>
</evidence>
<organism evidence="3 4">
    <name type="scientific">Nocardia alba</name>
    <dbReference type="NCBI Taxonomy" id="225051"/>
    <lineage>
        <taxon>Bacteria</taxon>
        <taxon>Bacillati</taxon>
        <taxon>Actinomycetota</taxon>
        <taxon>Actinomycetes</taxon>
        <taxon>Mycobacteriales</taxon>
        <taxon>Nocardiaceae</taxon>
        <taxon>Nocardia</taxon>
    </lineage>
</organism>